<gene>
    <name evidence="2" type="ORF">PBLR_10026</name>
</gene>
<evidence type="ECO:0000313" key="3">
    <source>
        <dbReference type="Proteomes" id="UP000304148"/>
    </source>
</evidence>
<dbReference type="RefSeq" id="WP_138184246.1">
    <property type="nucleotide sequence ID" value="NZ_LS992241.1"/>
</dbReference>
<accession>A0A383R373</accession>
<keyword evidence="1" id="KW-0732">Signal</keyword>
<evidence type="ECO:0000256" key="1">
    <source>
        <dbReference type="SAM" id="SignalP"/>
    </source>
</evidence>
<dbReference type="EMBL" id="LS992241">
    <property type="protein sequence ID" value="SYX81607.1"/>
    <property type="molecule type" value="Genomic_DNA"/>
</dbReference>
<feature type="chain" id="PRO_5039729436" description="PepSY domain-containing protein" evidence="1">
    <location>
        <begin position="22"/>
        <end position="327"/>
    </location>
</feature>
<name>A0A383R373_PAEAL</name>
<feature type="signal peptide" evidence="1">
    <location>
        <begin position="1"/>
        <end position="21"/>
    </location>
</feature>
<reference evidence="3" key="1">
    <citation type="submission" date="2018-08" db="EMBL/GenBank/DDBJ databases">
        <authorList>
            <person name="Chevrot R."/>
        </authorList>
    </citation>
    <scope>NUCLEOTIDE SEQUENCE [LARGE SCALE GENOMIC DNA]</scope>
</reference>
<organism evidence="2 3">
    <name type="scientific">Paenibacillus alvei</name>
    <name type="common">Bacillus alvei</name>
    <dbReference type="NCBI Taxonomy" id="44250"/>
    <lineage>
        <taxon>Bacteria</taxon>
        <taxon>Bacillati</taxon>
        <taxon>Bacillota</taxon>
        <taxon>Bacilli</taxon>
        <taxon>Bacillales</taxon>
        <taxon>Paenibacillaceae</taxon>
        <taxon>Paenibacillus</taxon>
    </lineage>
</organism>
<proteinExistence type="predicted"/>
<protein>
    <recommendedName>
        <fullName evidence="4">PepSY domain-containing protein</fullName>
    </recommendedName>
</protein>
<evidence type="ECO:0008006" key="4">
    <source>
        <dbReference type="Google" id="ProtNLM"/>
    </source>
</evidence>
<dbReference type="Proteomes" id="UP000304148">
    <property type="component" value="Chromosome"/>
</dbReference>
<sequence length="327" mass="36414">MNLKKAILASMIVAGMLVTVAGPIPTGAAAVQEQKQTDNKKVQIDQKLAAKLQKAIKQYAGKEIKLKSVGEKIESSADGAKVESVDGKYAICFNVGSGRIWQIEEKVTIDKISKEDQAKVLKVLKGAYANKTYVYNKEVIMQRGYDGDKEKLGVSLSYKLTGKDFEVYFFKDNTAKMPKDAVSAFTINFTKEELDPKLLETAIGAIKTVFNHDLEVTSADLRRFTWTLEDKDISLEMEEGKVTNVFHKTRKAVTTNKGITEKDAKEAVAPLAKELFNMDIADLEVKWDSTFKNYYFIKDKQPVLRVALDANKNIVFLTSGVRALSGF</sequence>
<dbReference type="AlphaFoldDB" id="A0A383R373"/>
<evidence type="ECO:0000313" key="2">
    <source>
        <dbReference type="EMBL" id="SYX81607.1"/>
    </source>
</evidence>